<keyword evidence="6" id="KW-0032">Aminotransferase</keyword>
<evidence type="ECO:0000313" key="9">
    <source>
        <dbReference type="Proteomes" id="UP001642464"/>
    </source>
</evidence>
<dbReference type="InterPro" id="IPR036038">
    <property type="entry name" value="Aminotransferase-like"/>
</dbReference>
<name>A0ABP0NRS2_9DINO</name>
<evidence type="ECO:0000256" key="1">
    <source>
        <dbReference type="ARBA" id="ARBA00001933"/>
    </source>
</evidence>
<comment type="caution">
    <text evidence="8">The sequence shown here is derived from an EMBL/GenBank/DDBJ whole genome shotgun (WGS) entry which is preliminary data.</text>
</comment>
<keyword evidence="6" id="KW-0100">Branched-chain amino acid biosynthesis</keyword>
<dbReference type="InterPro" id="IPR011333">
    <property type="entry name" value="SKP1/BTB/POZ_sf"/>
</dbReference>
<comment type="similarity">
    <text evidence="2 4">Belongs to the class-IV pyridoxal-phosphate-dependent aminotransferase family.</text>
</comment>
<feature type="domain" description="Potassium channel tetramerisation-type BTB" evidence="7">
    <location>
        <begin position="50"/>
        <end position="110"/>
    </location>
</feature>
<dbReference type="InterPro" id="IPR018300">
    <property type="entry name" value="Aminotrans_IV_CS"/>
</dbReference>
<evidence type="ECO:0000256" key="4">
    <source>
        <dbReference type="RuleBase" id="RU004106"/>
    </source>
</evidence>
<dbReference type="SUPFAM" id="SSF54695">
    <property type="entry name" value="POZ domain"/>
    <property type="match status" value="1"/>
</dbReference>
<accession>A0ABP0NRS2</accession>
<comment type="cofactor">
    <cofactor evidence="1 5">
        <name>pyridoxal 5'-phosphate</name>
        <dbReference type="ChEBI" id="CHEBI:597326"/>
    </cofactor>
</comment>
<reference evidence="8 9" key="1">
    <citation type="submission" date="2024-02" db="EMBL/GenBank/DDBJ databases">
        <authorList>
            <person name="Chen Y."/>
            <person name="Shah S."/>
            <person name="Dougan E. K."/>
            <person name="Thang M."/>
            <person name="Chan C."/>
        </authorList>
    </citation>
    <scope>NUCLEOTIDE SEQUENCE [LARGE SCALE GENOMIC DNA]</scope>
</reference>
<dbReference type="PROSITE" id="PS00770">
    <property type="entry name" value="AA_TRANSFER_CLASS_4"/>
    <property type="match status" value="1"/>
</dbReference>
<sequence>MLAVRRAAVRSRLPLVAWTGTLRPRGTSDEVELICLPNAVDRYGTGDAVVKLSVSGTKFLTLRSTLAHSPVLDAIVTSAIHNEELSNDGAIFIDRDPKHFPVILNHLRSKAEGRQTFKNPCKWSCKEGHSVMLPKDPSELRDLFIEAEHFGLPELRGRILKKRKVAHMVSLFSGSAGNPFDLAARSLSTLRNMALVGATTAASGMALLQQLRETEVPKTPTQALETLKSFDRLEKATKDRFSDVLYLDPSGKRVEEAAASNFFCVTKDGKLKTPALGTILAGVTRDSILQLARRLATQSDLINSVEETSITLDEILQAKEAFVTGTAAAVTPVGHVASVLCQD</sequence>
<comment type="catalytic activity">
    <reaction evidence="6">
        <text>L-valine + 2-oxoglutarate = 3-methyl-2-oxobutanoate + L-glutamate</text>
        <dbReference type="Rhea" id="RHEA:24813"/>
        <dbReference type="ChEBI" id="CHEBI:11851"/>
        <dbReference type="ChEBI" id="CHEBI:16810"/>
        <dbReference type="ChEBI" id="CHEBI:29985"/>
        <dbReference type="ChEBI" id="CHEBI:57762"/>
        <dbReference type="EC" id="2.6.1.42"/>
    </reaction>
</comment>
<dbReference type="Gene3D" id="3.20.10.10">
    <property type="entry name" value="D-amino Acid Aminotransferase, subunit A, domain 2"/>
    <property type="match status" value="1"/>
</dbReference>
<dbReference type="InterPro" id="IPR001544">
    <property type="entry name" value="Aminotrans_IV"/>
</dbReference>
<comment type="catalytic activity">
    <reaction evidence="6">
        <text>L-leucine + 2-oxoglutarate = 4-methyl-2-oxopentanoate + L-glutamate</text>
        <dbReference type="Rhea" id="RHEA:18321"/>
        <dbReference type="ChEBI" id="CHEBI:16810"/>
        <dbReference type="ChEBI" id="CHEBI:17865"/>
        <dbReference type="ChEBI" id="CHEBI:29985"/>
        <dbReference type="ChEBI" id="CHEBI:57427"/>
        <dbReference type="EC" id="2.6.1.42"/>
    </reaction>
</comment>
<evidence type="ECO:0000256" key="6">
    <source>
        <dbReference type="RuleBase" id="RU004517"/>
    </source>
</evidence>
<comment type="catalytic activity">
    <reaction evidence="6">
        <text>L-isoleucine + 2-oxoglutarate = (S)-3-methyl-2-oxopentanoate + L-glutamate</text>
        <dbReference type="Rhea" id="RHEA:24801"/>
        <dbReference type="ChEBI" id="CHEBI:16810"/>
        <dbReference type="ChEBI" id="CHEBI:29985"/>
        <dbReference type="ChEBI" id="CHEBI:35146"/>
        <dbReference type="ChEBI" id="CHEBI:58045"/>
        <dbReference type="EC" id="2.6.1.42"/>
    </reaction>
</comment>
<dbReference type="SUPFAM" id="SSF56752">
    <property type="entry name" value="D-aminoacid aminotransferase-like PLP-dependent enzymes"/>
    <property type="match status" value="1"/>
</dbReference>
<dbReference type="CDD" id="cd18316">
    <property type="entry name" value="BTB_POZ_KCTD-like"/>
    <property type="match status" value="1"/>
</dbReference>
<keyword evidence="9" id="KW-1185">Reference proteome</keyword>
<gene>
    <name evidence="8" type="ORF">SCF082_LOCUS33835</name>
</gene>
<evidence type="ECO:0000313" key="8">
    <source>
        <dbReference type="EMBL" id="CAK9066490.1"/>
    </source>
</evidence>
<protein>
    <recommendedName>
        <fullName evidence="6">Branched-chain-amino-acid aminotransferase</fullName>
        <ecNumber evidence="6">2.6.1.42</ecNumber>
    </recommendedName>
</protein>
<evidence type="ECO:0000256" key="3">
    <source>
        <dbReference type="ARBA" id="ARBA00022898"/>
    </source>
</evidence>
<keyword evidence="6" id="KW-0808">Transferase</keyword>
<dbReference type="PANTHER" id="PTHR42825">
    <property type="entry name" value="AMINO ACID AMINOTRANSFERASE"/>
    <property type="match status" value="1"/>
</dbReference>
<dbReference type="InterPro" id="IPR005786">
    <property type="entry name" value="B_amino_transII"/>
</dbReference>
<dbReference type="InterPro" id="IPR003131">
    <property type="entry name" value="T1-type_BTB"/>
</dbReference>
<dbReference type="EMBL" id="CAXAMM010030446">
    <property type="protein sequence ID" value="CAK9066490.1"/>
    <property type="molecule type" value="Genomic_DNA"/>
</dbReference>
<evidence type="ECO:0000259" key="7">
    <source>
        <dbReference type="Pfam" id="PF02214"/>
    </source>
</evidence>
<dbReference type="PANTHER" id="PTHR42825:SF29">
    <property type="entry name" value="BRANCHED-CHAIN-AMINO-ACID AMINOTRANSFERASE"/>
    <property type="match status" value="1"/>
</dbReference>
<dbReference type="Proteomes" id="UP001642464">
    <property type="component" value="Unassembled WGS sequence"/>
</dbReference>
<dbReference type="Pfam" id="PF02214">
    <property type="entry name" value="BTB_2"/>
    <property type="match status" value="1"/>
</dbReference>
<dbReference type="EC" id="2.6.1.42" evidence="6"/>
<dbReference type="Gene3D" id="3.30.710.10">
    <property type="entry name" value="Potassium Channel Kv1.1, Chain A"/>
    <property type="match status" value="1"/>
</dbReference>
<evidence type="ECO:0000256" key="2">
    <source>
        <dbReference type="ARBA" id="ARBA00009320"/>
    </source>
</evidence>
<organism evidence="8 9">
    <name type="scientific">Durusdinium trenchii</name>
    <dbReference type="NCBI Taxonomy" id="1381693"/>
    <lineage>
        <taxon>Eukaryota</taxon>
        <taxon>Sar</taxon>
        <taxon>Alveolata</taxon>
        <taxon>Dinophyceae</taxon>
        <taxon>Suessiales</taxon>
        <taxon>Symbiodiniaceae</taxon>
        <taxon>Durusdinium</taxon>
    </lineage>
</organism>
<keyword evidence="3 5" id="KW-0663">Pyridoxal phosphate</keyword>
<evidence type="ECO:0000256" key="5">
    <source>
        <dbReference type="RuleBase" id="RU004516"/>
    </source>
</evidence>
<dbReference type="Pfam" id="PF01063">
    <property type="entry name" value="Aminotran_4"/>
    <property type="match status" value="1"/>
</dbReference>
<dbReference type="InterPro" id="IPR043132">
    <property type="entry name" value="BCAT-like_C"/>
</dbReference>
<proteinExistence type="inferred from homology"/>
<keyword evidence="6" id="KW-0028">Amino-acid biosynthesis</keyword>